<reference evidence="3" key="1">
    <citation type="journal article" date="2014" name="Genome Announc.">
        <title>Draft genome sequence of Colletotrichum sublineola, a destructive pathogen of cultivated sorghum.</title>
        <authorList>
            <person name="Baroncelli R."/>
            <person name="Sanz-Martin J.M."/>
            <person name="Rech G.E."/>
            <person name="Sukno S.A."/>
            <person name="Thon M.R."/>
        </authorList>
    </citation>
    <scope>NUCLEOTIDE SEQUENCE [LARGE SCALE GENOMIC DNA]</scope>
    <source>
        <strain evidence="3">TX430BB</strain>
    </source>
</reference>
<dbReference type="AlphaFoldDB" id="A0A066X2H7"/>
<organism evidence="2 3">
    <name type="scientific">Colletotrichum sublineola</name>
    <name type="common">Sorghum anthracnose fungus</name>
    <dbReference type="NCBI Taxonomy" id="1173701"/>
    <lineage>
        <taxon>Eukaryota</taxon>
        <taxon>Fungi</taxon>
        <taxon>Dikarya</taxon>
        <taxon>Ascomycota</taxon>
        <taxon>Pezizomycotina</taxon>
        <taxon>Sordariomycetes</taxon>
        <taxon>Hypocreomycetidae</taxon>
        <taxon>Glomerellales</taxon>
        <taxon>Glomerellaceae</taxon>
        <taxon>Colletotrichum</taxon>
        <taxon>Colletotrichum graminicola species complex</taxon>
    </lineage>
</organism>
<dbReference type="Proteomes" id="UP000027238">
    <property type="component" value="Unassembled WGS sequence"/>
</dbReference>
<gene>
    <name evidence="2" type="ORF">CSUB01_12571</name>
</gene>
<feature type="compositionally biased region" description="Basic and acidic residues" evidence="1">
    <location>
        <begin position="66"/>
        <end position="77"/>
    </location>
</feature>
<name>A0A066X2H7_COLSU</name>
<evidence type="ECO:0000313" key="2">
    <source>
        <dbReference type="EMBL" id="KDN61894.1"/>
    </source>
</evidence>
<dbReference type="EMBL" id="JMSE01001377">
    <property type="protein sequence ID" value="KDN61894.1"/>
    <property type="molecule type" value="Genomic_DNA"/>
</dbReference>
<sequence>MNMVESIKSKLALKASFAVLKLAASAKGIALNTRSSLTLMIDARAQLIRSIDKQINLTIIVTTAERHTTRDSSDRSGEGNNENLDSSKDASGGNSETDNGDLEEINQVIIHKTLWCHTRSTTPLAHTIWGISPSETAIAEIDLVVSLSIMLPSNDCAAAIRFNRLSRALVSLKGSIALPHGWSLSTAVAVFNALGQVDMKRATIGEVYGITVQLQRVKAFFGFTEGFFERQSWIREPSTPKAHLYGSLEPKGSAMAELWISIG</sequence>
<accession>A0A066X2H7</accession>
<keyword evidence="3" id="KW-1185">Reference proteome</keyword>
<protein>
    <submittedName>
        <fullName evidence="2">Uncharacterized protein</fullName>
    </submittedName>
</protein>
<dbReference type="OrthoDB" id="3259037at2759"/>
<dbReference type="HOGENOM" id="CLU_1057730_0_0_1"/>
<proteinExistence type="predicted"/>
<feature type="region of interest" description="Disordered" evidence="1">
    <location>
        <begin position="66"/>
        <end position="100"/>
    </location>
</feature>
<comment type="caution">
    <text evidence="2">The sequence shown here is derived from an EMBL/GenBank/DDBJ whole genome shotgun (WGS) entry which is preliminary data.</text>
</comment>
<evidence type="ECO:0000256" key="1">
    <source>
        <dbReference type="SAM" id="MobiDB-lite"/>
    </source>
</evidence>
<evidence type="ECO:0000313" key="3">
    <source>
        <dbReference type="Proteomes" id="UP000027238"/>
    </source>
</evidence>